<gene>
    <name evidence="2" type="ORF">NQ314_010072</name>
</gene>
<evidence type="ECO:0000313" key="2">
    <source>
        <dbReference type="EMBL" id="KAJ8942443.1"/>
    </source>
</evidence>
<reference evidence="2" key="1">
    <citation type="journal article" date="2023" name="Insect Mol. Biol.">
        <title>Genome sequencing provides insights into the evolution of gene families encoding plant cell wall-degrading enzymes in longhorned beetles.</title>
        <authorList>
            <person name="Shin N.R."/>
            <person name="Okamura Y."/>
            <person name="Kirsch R."/>
            <person name="Pauchet Y."/>
        </authorList>
    </citation>
    <scope>NUCLEOTIDE SEQUENCE</scope>
    <source>
        <strain evidence="2">RBIC_L_NR</strain>
    </source>
</reference>
<name>A0AAV8XW03_9CUCU</name>
<dbReference type="InterPro" id="IPR029526">
    <property type="entry name" value="PGBD"/>
</dbReference>
<dbReference type="Proteomes" id="UP001162156">
    <property type="component" value="Unassembled WGS sequence"/>
</dbReference>
<feature type="domain" description="PiggyBac transposable element-derived protein" evidence="1">
    <location>
        <begin position="5"/>
        <end position="112"/>
    </location>
</feature>
<protein>
    <recommendedName>
        <fullName evidence="1">PiggyBac transposable element-derived protein domain-containing protein</fullName>
    </recommendedName>
</protein>
<sequence>MERTITGTLRMNKREIPQFIANNRREDHSSVFGFTDKMTLVSHVARKNKAVILLSTQFNDAERANERERKKPILNLHYNATDGAVDTGGKMTREYSCVRATRRWPLRIFFFFKS</sequence>
<organism evidence="2 3">
    <name type="scientific">Rhamnusium bicolor</name>
    <dbReference type="NCBI Taxonomy" id="1586634"/>
    <lineage>
        <taxon>Eukaryota</taxon>
        <taxon>Metazoa</taxon>
        <taxon>Ecdysozoa</taxon>
        <taxon>Arthropoda</taxon>
        <taxon>Hexapoda</taxon>
        <taxon>Insecta</taxon>
        <taxon>Pterygota</taxon>
        <taxon>Neoptera</taxon>
        <taxon>Endopterygota</taxon>
        <taxon>Coleoptera</taxon>
        <taxon>Polyphaga</taxon>
        <taxon>Cucujiformia</taxon>
        <taxon>Chrysomeloidea</taxon>
        <taxon>Cerambycidae</taxon>
        <taxon>Lepturinae</taxon>
        <taxon>Rhagiini</taxon>
        <taxon>Rhamnusium</taxon>
    </lineage>
</organism>
<keyword evidence="3" id="KW-1185">Reference proteome</keyword>
<evidence type="ECO:0000313" key="3">
    <source>
        <dbReference type="Proteomes" id="UP001162156"/>
    </source>
</evidence>
<proteinExistence type="predicted"/>
<accession>A0AAV8XW03</accession>
<evidence type="ECO:0000259" key="1">
    <source>
        <dbReference type="Pfam" id="PF13843"/>
    </source>
</evidence>
<comment type="caution">
    <text evidence="2">The sequence shown here is derived from an EMBL/GenBank/DDBJ whole genome shotgun (WGS) entry which is preliminary data.</text>
</comment>
<dbReference type="AlphaFoldDB" id="A0AAV8XW03"/>
<dbReference type="Pfam" id="PF13843">
    <property type="entry name" value="DDE_Tnp_1_7"/>
    <property type="match status" value="1"/>
</dbReference>
<dbReference type="EMBL" id="JANEYF010002763">
    <property type="protein sequence ID" value="KAJ8942443.1"/>
    <property type="molecule type" value="Genomic_DNA"/>
</dbReference>